<dbReference type="Gene3D" id="2.30.110.10">
    <property type="entry name" value="Electron Transport, Fmn-binding Protein, Chain A"/>
    <property type="match status" value="1"/>
</dbReference>
<comment type="similarity">
    <text evidence="4">Belongs to the flavoredoxin family.</text>
</comment>
<evidence type="ECO:0000256" key="2">
    <source>
        <dbReference type="ARBA" id="ARBA00022630"/>
    </source>
</evidence>
<protein>
    <submittedName>
        <fullName evidence="6">Flavin oxidoreductase</fullName>
    </submittedName>
</protein>
<keyword evidence="2" id="KW-0285">Flavoprotein</keyword>
<accession>A0ABX1DEU5</accession>
<dbReference type="InterPro" id="IPR012349">
    <property type="entry name" value="Split_barrel_FMN-bd"/>
</dbReference>
<keyword evidence="3" id="KW-0288">FMN</keyword>
<evidence type="ECO:0000313" key="6">
    <source>
        <dbReference type="EMBL" id="NJX15498.1"/>
    </source>
</evidence>
<dbReference type="Proteomes" id="UP000760545">
    <property type="component" value="Unassembled WGS sequence"/>
</dbReference>
<reference evidence="6 7" key="1">
    <citation type="submission" date="2020-03" db="EMBL/GenBank/DDBJ databases">
        <title>Tamlana sp. nov, isolated from XXX.</title>
        <authorList>
            <person name="Cao W.R."/>
        </authorList>
    </citation>
    <scope>NUCLEOTIDE SEQUENCE [LARGE SCALE GENOMIC DNA]</scope>
    <source>
        <strain evidence="6 7">HST1-43</strain>
    </source>
</reference>
<comment type="cofactor">
    <cofactor evidence="1">
        <name>FMN</name>
        <dbReference type="ChEBI" id="CHEBI:58210"/>
    </cofactor>
</comment>
<evidence type="ECO:0000256" key="1">
    <source>
        <dbReference type="ARBA" id="ARBA00001917"/>
    </source>
</evidence>
<proteinExistence type="inferred from homology"/>
<dbReference type="EMBL" id="JAAVJS010000009">
    <property type="protein sequence ID" value="NJX15498.1"/>
    <property type="molecule type" value="Genomic_DNA"/>
</dbReference>
<organism evidence="6 7">
    <name type="scientific">Tamlana crocina</name>
    <dbReference type="NCBI Taxonomy" id="393006"/>
    <lineage>
        <taxon>Bacteria</taxon>
        <taxon>Pseudomonadati</taxon>
        <taxon>Bacteroidota</taxon>
        <taxon>Flavobacteriia</taxon>
        <taxon>Flavobacteriales</taxon>
        <taxon>Flavobacteriaceae</taxon>
        <taxon>Tamlana</taxon>
    </lineage>
</organism>
<evidence type="ECO:0000256" key="4">
    <source>
        <dbReference type="ARBA" id="ARBA00038054"/>
    </source>
</evidence>
<gene>
    <name evidence="6" type="ORF">HC176_08340</name>
</gene>
<dbReference type="RefSeq" id="WP_167917735.1">
    <property type="nucleotide sequence ID" value="NZ_JAAVJS010000009.1"/>
</dbReference>
<dbReference type="PANTHER" id="PTHR33798">
    <property type="entry name" value="FLAVOPROTEIN OXYGENASE"/>
    <property type="match status" value="1"/>
</dbReference>
<dbReference type="InterPro" id="IPR002563">
    <property type="entry name" value="Flavin_Rdtase-like_dom"/>
</dbReference>
<dbReference type="PANTHER" id="PTHR33798:SF5">
    <property type="entry name" value="FLAVIN REDUCTASE LIKE DOMAIN-CONTAINING PROTEIN"/>
    <property type="match status" value="1"/>
</dbReference>
<dbReference type="Pfam" id="PF01613">
    <property type="entry name" value="Flavin_Reduct"/>
    <property type="match status" value="1"/>
</dbReference>
<keyword evidence="7" id="KW-1185">Reference proteome</keyword>
<sequence>MTYFSASDIEQLDHIYKINLINSSSGYKSANLLGTRSAQGIENVAVFSSVTHLGSSPALLGFFLRPTTVLRNTYQNIKETGFYTVNHIHQEIIQDAHHTSAKYESNISEFEVTNLKAEYKNDFYAPFVGRAPIQLAMEFVEEYPIKANNTILVVGKIKALYVEDGLIENDGFINLSSAQVAAINGLDGYSIPQARERYGYQRPKNLVTNKD</sequence>
<comment type="caution">
    <text evidence="6">The sequence shown here is derived from an EMBL/GenBank/DDBJ whole genome shotgun (WGS) entry which is preliminary data.</text>
</comment>
<feature type="domain" description="Flavin reductase like" evidence="5">
    <location>
        <begin position="34"/>
        <end position="166"/>
    </location>
</feature>
<evidence type="ECO:0000259" key="5">
    <source>
        <dbReference type="Pfam" id="PF01613"/>
    </source>
</evidence>
<evidence type="ECO:0000256" key="3">
    <source>
        <dbReference type="ARBA" id="ARBA00022643"/>
    </source>
</evidence>
<dbReference type="SUPFAM" id="SSF50475">
    <property type="entry name" value="FMN-binding split barrel"/>
    <property type="match status" value="1"/>
</dbReference>
<evidence type="ECO:0000313" key="7">
    <source>
        <dbReference type="Proteomes" id="UP000760545"/>
    </source>
</evidence>
<name>A0ABX1DEU5_9FLAO</name>